<dbReference type="Proteomes" id="UP001055303">
    <property type="component" value="Unassembled WGS sequence"/>
</dbReference>
<reference evidence="2" key="3">
    <citation type="submission" date="2021-08" db="EMBL/GenBank/DDBJ databases">
        <authorList>
            <person name="Tani A."/>
            <person name="Ola A."/>
            <person name="Ogura Y."/>
            <person name="Katsura K."/>
            <person name="Hayashi T."/>
        </authorList>
    </citation>
    <scope>NUCLEOTIDE SEQUENCE</scope>
    <source>
        <strain evidence="2">DSM 22415</strain>
    </source>
</reference>
<name>A0A564G3T9_9HYPH</name>
<accession>A0A564G3T9</accession>
<dbReference type="GO" id="GO:0003688">
    <property type="term" value="F:DNA replication origin binding"/>
    <property type="evidence" value="ECO:0007669"/>
    <property type="project" value="TreeGrafter"/>
</dbReference>
<dbReference type="Gene3D" id="1.10.8.60">
    <property type="match status" value="1"/>
</dbReference>
<dbReference type="GO" id="GO:0005886">
    <property type="term" value="C:plasma membrane"/>
    <property type="evidence" value="ECO:0007669"/>
    <property type="project" value="TreeGrafter"/>
</dbReference>
<dbReference type="EMBL" id="BPQI01000123">
    <property type="protein sequence ID" value="GJD57868.1"/>
    <property type="molecule type" value="Genomic_DNA"/>
</dbReference>
<evidence type="ECO:0000313" key="3">
    <source>
        <dbReference type="EMBL" id="VUF14656.1"/>
    </source>
</evidence>
<reference evidence="3 4" key="1">
    <citation type="submission" date="2019-06" db="EMBL/GenBank/DDBJ databases">
        <authorList>
            <person name="Rodrigo-Torres L."/>
            <person name="Arahal R. D."/>
            <person name="Lucena T."/>
        </authorList>
    </citation>
    <scope>NUCLEOTIDE SEQUENCE [LARGE SCALE GENOMIC DNA]</scope>
    <source>
        <strain evidence="3 4">SW08-7</strain>
    </source>
</reference>
<proteinExistence type="predicted"/>
<dbReference type="Gene3D" id="3.40.50.300">
    <property type="entry name" value="P-loop containing nucleotide triphosphate hydrolases"/>
    <property type="match status" value="1"/>
</dbReference>
<sequence>MKPPRPGPFAGAGRDPNAPRADVSRRGHDGMIRPMRDTAPPKQLAFDLPLDPRYGREDFLVGPANEAAYALVEAWPDWPDTVLVLTGPPGSGKSHLASIWAGRAHAWTVPVSGVTGESVTHLVSNGALVVEDVDRAEARDEAALFHLLNLARERKAPVLLTSAKPVDALELRTADLRSRLRLAPGAEILSPDDALLRAVIVKLFVDRQLVVDLAVIDAVALRIDRSLGRAREVVSELDRDALGRGRRITKPLALAVLERMGVGEGEGDED</sequence>
<gene>
    <name evidence="3" type="primary">dnaA_2</name>
    <name evidence="2" type="ORF">IFDJLNFL_3781</name>
    <name evidence="3" type="ORF">MTDSW087_04381</name>
</gene>
<evidence type="ECO:0000313" key="5">
    <source>
        <dbReference type="Proteomes" id="UP001055303"/>
    </source>
</evidence>
<dbReference type="SUPFAM" id="SSF52540">
    <property type="entry name" value="P-loop containing nucleoside triphosphate hydrolases"/>
    <property type="match status" value="1"/>
</dbReference>
<dbReference type="PANTHER" id="PTHR30050:SF5">
    <property type="entry name" value="DNAA REGULATORY INACTIVATOR HDA"/>
    <property type="match status" value="1"/>
</dbReference>
<keyword evidence="5" id="KW-1185">Reference proteome</keyword>
<dbReference type="Proteomes" id="UP000401717">
    <property type="component" value="Unassembled WGS sequence"/>
</dbReference>
<organism evidence="3 4">
    <name type="scientific">Methylobacterium dankookense</name>
    <dbReference type="NCBI Taxonomy" id="560405"/>
    <lineage>
        <taxon>Bacteria</taxon>
        <taxon>Pseudomonadati</taxon>
        <taxon>Pseudomonadota</taxon>
        <taxon>Alphaproteobacteria</taxon>
        <taxon>Hyphomicrobiales</taxon>
        <taxon>Methylobacteriaceae</taxon>
        <taxon>Methylobacterium</taxon>
    </lineage>
</organism>
<dbReference type="EMBL" id="CABFVH010000037">
    <property type="protein sequence ID" value="VUF14656.1"/>
    <property type="molecule type" value="Genomic_DNA"/>
</dbReference>
<evidence type="ECO:0000313" key="4">
    <source>
        <dbReference type="Proteomes" id="UP000401717"/>
    </source>
</evidence>
<evidence type="ECO:0000313" key="2">
    <source>
        <dbReference type="EMBL" id="GJD57868.1"/>
    </source>
</evidence>
<evidence type="ECO:0000256" key="1">
    <source>
        <dbReference type="SAM" id="MobiDB-lite"/>
    </source>
</evidence>
<dbReference type="AlphaFoldDB" id="A0A564G3T9"/>
<feature type="region of interest" description="Disordered" evidence="1">
    <location>
        <begin position="1"/>
        <end position="43"/>
    </location>
</feature>
<dbReference type="PANTHER" id="PTHR30050">
    <property type="entry name" value="CHROMOSOMAL REPLICATION INITIATOR PROTEIN DNAA"/>
    <property type="match status" value="1"/>
</dbReference>
<reference evidence="2" key="2">
    <citation type="journal article" date="2021" name="Front. Microbiol.">
        <title>Comprehensive Comparative Genomics and Phenotyping of Methylobacterium Species.</title>
        <authorList>
            <person name="Alessa O."/>
            <person name="Ogura Y."/>
            <person name="Fujitani Y."/>
            <person name="Takami H."/>
            <person name="Hayashi T."/>
            <person name="Sahin N."/>
            <person name="Tani A."/>
        </authorList>
    </citation>
    <scope>NUCLEOTIDE SEQUENCE</scope>
    <source>
        <strain evidence="2">DSM 22415</strain>
    </source>
</reference>
<protein>
    <submittedName>
        <fullName evidence="3">Chromosomal replication initiator protein DnaA</fullName>
    </submittedName>
</protein>
<dbReference type="GO" id="GO:0006270">
    <property type="term" value="P:DNA replication initiation"/>
    <property type="evidence" value="ECO:0007669"/>
    <property type="project" value="TreeGrafter"/>
</dbReference>
<dbReference type="InterPro" id="IPR027417">
    <property type="entry name" value="P-loop_NTPase"/>
</dbReference>
<feature type="compositionally biased region" description="Basic and acidic residues" evidence="1">
    <location>
        <begin position="22"/>
        <end position="36"/>
    </location>
</feature>